<dbReference type="InterPro" id="IPR015795">
    <property type="entry name" value="Pyrv_Knase_C"/>
</dbReference>
<feature type="domain" description="Pyruvate kinase barrel" evidence="20">
    <location>
        <begin position="1"/>
        <end position="323"/>
    </location>
</feature>
<dbReference type="InterPro" id="IPR011037">
    <property type="entry name" value="Pyrv_Knase-like_insert_dom_sf"/>
</dbReference>
<keyword evidence="9" id="KW-0479">Metal-binding</keyword>
<evidence type="ECO:0000256" key="4">
    <source>
        <dbReference type="ARBA" id="ARBA00008663"/>
    </source>
</evidence>
<keyword evidence="13 19" id="KW-0460">Magnesium</keyword>
<dbReference type="OrthoDB" id="9812123at2"/>
<evidence type="ECO:0000313" key="22">
    <source>
        <dbReference type="EMBL" id="CAB52070.1"/>
    </source>
</evidence>
<evidence type="ECO:0000256" key="6">
    <source>
        <dbReference type="ARBA" id="ARBA00012142"/>
    </source>
</evidence>
<evidence type="ECO:0000256" key="19">
    <source>
        <dbReference type="RuleBase" id="RU000504"/>
    </source>
</evidence>
<dbReference type="GO" id="GO:0005737">
    <property type="term" value="C:cytoplasm"/>
    <property type="evidence" value="ECO:0000318"/>
    <property type="project" value="GO_Central"/>
</dbReference>
<dbReference type="InterPro" id="IPR015813">
    <property type="entry name" value="Pyrv/PenolPyrv_kinase-like_dom"/>
</dbReference>
<comment type="subunit">
    <text evidence="5">Homotetramer.</text>
</comment>
<keyword evidence="12" id="KW-0067">ATP-binding</keyword>
<dbReference type="PaxDb" id="100226-SCO2014"/>
<evidence type="ECO:0000256" key="9">
    <source>
        <dbReference type="ARBA" id="ARBA00022723"/>
    </source>
</evidence>
<dbReference type="Gene3D" id="3.20.20.60">
    <property type="entry name" value="Phosphoenolpyruvate-binding domains"/>
    <property type="match status" value="1"/>
</dbReference>
<proteinExistence type="inferred from homology"/>
<evidence type="ECO:0000256" key="5">
    <source>
        <dbReference type="ARBA" id="ARBA00011881"/>
    </source>
</evidence>
<dbReference type="Proteomes" id="UP000001973">
    <property type="component" value="Chromosome"/>
</dbReference>
<keyword evidence="16 22" id="KW-0670">Pyruvate</keyword>
<evidence type="ECO:0000313" key="23">
    <source>
        <dbReference type="Proteomes" id="UP000001973"/>
    </source>
</evidence>
<dbReference type="InterPro" id="IPR001697">
    <property type="entry name" value="Pyr_Knase"/>
</dbReference>
<dbReference type="NCBIfam" id="TIGR01064">
    <property type="entry name" value="pyruv_kin"/>
    <property type="match status" value="1"/>
</dbReference>
<gene>
    <name evidence="22" type="primary">pyk1</name>
    <name evidence="22" type="ordered locus">SCO2014</name>
    <name evidence="22" type="ORF">SC7H2.28c</name>
</gene>
<dbReference type="PANTHER" id="PTHR11817">
    <property type="entry name" value="PYRUVATE KINASE"/>
    <property type="match status" value="1"/>
</dbReference>
<dbReference type="SUPFAM" id="SSF51621">
    <property type="entry name" value="Phosphoenolpyruvate/pyruvate domain"/>
    <property type="match status" value="1"/>
</dbReference>
<dbReference type="FunCoup" id="Q9S2I9">
    <property type="interactions" value="368"/>
</dbReference>
<comment type="catalytic activity">
    <reaction evidence="17 19">
        <text>pyruvate + ATP = phosphoenolpyruvate + ADP + H(+)</text>
        <dbReference type="Rhea" id="RHEA:18157"/>
        <dbReference type="ChEBI" id="CHEBI:15361"/>
        <dbReference type="ChEBI" id="CHEBI:15378"/>
        <dbReference type="ChEBI" id="CHEBI:30616"/>
        <dbReference type="ChEBI" id="CHEBI:58702"/>
        <dbReference type="ChEBI" id="CHEBI:456216"/>
        <dbReference type="EC" id="2.7.1.40"/>
    </reaction>
</comment>
<comment type="cofactor">
    <cofactor evidence="1">
        <name>Mg(2+)</name>
        <dbReference type="ChEBI" id="CHEBI:18420"/>
    </cofactor>
</comment>
<evidence type="ECO:0000256" key="11">
    <source>
        <dbReference type="ARBA" id="ARBA00022777"/>
    </source>
</evidence>
<dbReference type="InterPro" id="IPR015806">
    <property type="entry name" value="Pyrv_Knase_insert_dom_sf"/>
</dbReference>
<dbReference type="PATRIC" id="fig|100226.15.peg.2044"/>
<dbReference type="EMBL" id="AL939111">
    <property type="protein sequence ID" value="CAB52070.1"/>
    <property type="molecule type" value="Genomic_DNA"/>
</dbReference>
<dbReference type="Gene3D" id="3.40.1380.20">
    <property type="entry name" value="Pyruvate kinase, C-terminal domain"/>
    <property type="match status" value="1"/>
</dbReference>
<dbReference type="STRING" id="100226.gene:17759612"/>
<evidence type="ECO:0000259" key="20">
    <source>
        <dbReference type="Pfam" id="PF00224"/>
    </source>
</evidence>
<dbReference type="KEGG" id="sco:SCO2014"/>
<dbReference type="EC" id="2.7.1.40" evidence="6 18"/>
<evidence type="ECO:0000256" key="10">
    <source>
        <dbReference type="ARBA" id="ARBA00022741"/>
    </source>
</evidence>
<dbReference type="Gene3D" id="2.40.33.10">
    <property type="entry name" value="PK beta-barrel domain-like"/>
    <property type="match status" value="1"/>
</dbReference>
<reference evidence="22 23" key="1">
    <citation type="journal article" date="1996" name="Mol. Microbiol.">
        <title>A set of ordered cosmids and a detailed genetic and physical map for the 8 Mb Streptomyces coelicolor A3(2) chromosome.</title>
        <authorList>
            <person name="Redenbach M."/>
            <person name="Kieser H.M."/>
            <person name="Denapaite D."/>
            <person name="Eichner A."/>
            <person name="Cullum J."/>
            <person name="Kinashi H."/>
            <person name="Hopwood D.A."/>
        </authorList>
    </citation>
    <scope>NUCLEOTIDE SEQUENCE [LARGE SCALE GENOMIC DNA]</scope>
    <source>
        <strain evidence="23">ATCC BAA-471 / A3(2) / M145</strain>
    </source>
</reference>
<keyword evidence="14" id="KW-0630">Potassium</keyword>
<evidence type="ECO:0000256" key="18">
    <source>
        <dbReference type="NCBIfam" id="TIGR01064"/>
    </source>
</evidence>
<dbReference type="HOGENOM" id="CLU_015439_0_2_11"/>
<keyword evidence="10" id="KW-0547">Nucleotide-binding</keyword>
<evidence type="ECO:0000256" key="2">
    <source>
        <dbReference type="ARBA" id="ARBA00001958"/>
    </source>
</evidence>
<dbReference type="SUPFAM" id="SSF50800">
    <property type="entry name" value="PK beta-barrel domain-like"/>
    <property type="match status" value="1"/>
</dbReference>
<dbReference type="GO" id="GO:0000287">
    <property type="term" value="F:magnesium ion binding"/>
    <property type="evidence" value="ECO:0007669"/>
    <property type="project" value="UniProtKB-UniRule"/>
</dbReference>
<evidence type="ECO:0000256" key="17">
    <source>
        <dbReference type="ARBA" id="ARBA00048152"/>
    </source>
</evidence>
<dbReference type="InterPro" id="IPR018209">
    <property type="entry name" value="Pyrv_Knase_AS"/>
</dbReference>
<evidence type="ECO:0000256" key="12">
    <source>
        <dbReference type="ARBA" id="ARBA00022840"/>
    </source>
</evidence>
<dbReference type="Pfam" id="PF00224">
    <property type="entry name" value="PK"/>
    <property type="match status" value="1"/>
</dbReference>
<comment type="cofactor">
    <cofactor evidence="2">
        <name>K(+)</name>
        <dbReference type="ChEBI" id="CHEBI:29103"/>
    </cofactor>
</comment>
<evidence type="ECO:0000256" key="7">
    <source>
        <dbReference type="ARBA" id="ARBA00018587"/>
    </source>
</evidence>
<evidence type="ECO:0000259" key="21">
    <source>
        <dbReference type="Pfam" id="PF02887"/>
    </source>
</evidence>
<dbReference type="SUPFAM" id="SSF52935">
    <property type="entry name" value="PK C-terminal domain-like"/>
    <property type="match status" value="1"/>
</dbReference>
<comment type="pathway">
    <text evidence="3 19">Carbohydrate degradation; glycolysis; pyruvate from D-glyceraldehyde 3-phosphate: step 5/5.</text>
</comment>
<evidence type="ECO:0000256" key="14">
    <source>
        <dbReference type="ARBA" id="ARBA00022958"/>
    </source>
</evidence>
<dbReference type="PIR" id="T35759">
    <property type="entry name" value="T35759"/>
</dbReference>
<dbReference type="EMBL" id="AL645882">
    <property type="protein sequence ID" value="CAB52070.1"/>
    <property type="molecule type" value="Genomic_DNA"/>
</dbReference>
<dbReference type="InterPro" id="IPR040442">
    <property type="entry name" value="Pyrv_kinase-like_dom_sf"/>
</dbReference>
<dbReference type="FunFam" id="2.40.33.10:FF:000001">
    <property type="entry name" value="Pyruvate kinase"/>
    <property type="match status" value="1"/>
</dbReference>
<comment type="similarity">
    <text evidence="4 19">Belongs to the pyruvate kinase family.</text>
</comment>
<dbReference type="GO" id="GO:0006096">
    <property type="term" value="P:glycolytic process"/>
    <property type="evidence" value="ECO:0000318"/>
    <property type="project" value="GO_Central"/>
</dbReference>
<dbReference type="Pfam" id="PF02887">
    <property type="entry name" value="PK_C"/>
    <property type="match status" value="1"/>
</dbReference>
<name>Q9S2I9_STRCO</name>
<dbReference type="NCBIfam" id="NF004491">
    <property type="entry name" value="PRK05826.1"/>
    <property type="match status" value="1"/>
</dbReference>
<evidence type="ECO:0000256" key="1">
    <source>
        <dbReference type="ARBA" id="ARBA00001946"/>
    </source>
</evidence>
<dbReference type="RefSeq" id="WP_011028096.1">
    <property type="nucleotide sequence ID" value="NC_003888.3"/>
</dbReference>
<sequence length="478" mass="51596">MRRAKIVCTLGPATDSYDQIKDLVDAGMDIARFNFSHGTHAEHEERYHRVRKASDETGRSVGALADLQGPKIRLGHFGEGPVLLERGDSFTITVEEGVEGDRYICGTTYAGLAEDVTPGERVLVDDGKVCLEVTGVDGTRVRTRVIEGGMVSDHKGLNLPGVAVSVPALSKKDEDDLRWALRAGFDVVALSFVRSGRDILDVHRIMDEEGRRLPVIAKVEKPQAVENIEDIVAAFDGIMVARGDLGVEMPLEQVPTVQKRAVKLAKRNAKPVIVATQMLDSMIDNARPTRAEASDVANAVIDGTDAVMLSGETSVGKHPTDTVRTMARIVEAAEEDILAKGLPPLTERNKPRTQGGAVARAAAEMGDFLGAKFLVAFTQSGDTVRRLSRYRSPIPLLAFTPEPATRSQLSLTWGVETFLGPHADSTDAMVDQVDELLTRYGRCEKGDVVVITAGSPPGVSGTTNLVRVHHIGEDDIPK</sequence>
<evidence type="ECO:0000256" key="8">
    <source>
        <dbReference type="ARBA" id="ARBA00022679"/>
    </source>
</evidence>
<organism evidence="22 23">
    <name type="scientific">Streptomyces coelicolor (strain ATCC BAA-471 / A3(2) / M145)</name>
    <dbReference type="NCBI Taxonomy" id="100226"/>
    <lineage>
        <taxon>Bacteria</taxon>
        <taxon>Bacillati</taxon>
        <taxon>Actinomycetota</taxon>
        <taxon>Actinomycetes</taxon>
        <taxon>Kitasatosporales</taxon>
        <taxon>Streptomycetaceae</taxon>
        <taxon>Streptomyces</taxon>
        <taxon>Streptomyces albidoflavus group</taxon>
    </lineage>
</organism>
<dbReference type="GO" id="GO:0004743">
    <property type="term" value="F:pyruvate kinase activity"/>
    <property type="evidence" value="ECO:0000318"/>
    <property type="project" value="GO_Central"/>
</dbReference>
<accession>Q9S2I9</accession>
<dbReference type="PROSITE" id="PS00110">
    <property type="entry name" value="PYRUVATE_KINASE"/>
    <property type="match status" value="1"/>
</dbReference>
<dbReference type="InterPro" id="IPR036918">
    <property type="entry name" value="Pyrv_Knase_C_sf"/>
</dbReference>
<keyword evidence="23" id="KW-1185">Reference proteome</keyword>
<dbReference type="eggNOG" id="COG0469">
    <property type="taxonomic scope" value="Bacteria"/>
</dbReference>
<dbReference type="FunFam" id="3.40.1380.20:FF:000009">
    <property type="entry name" value="Pyruvate kinase"/>
    <property type="match status" value="1"/>
</dbReference>
<protein>
    <recommendedName>
        <fullName evidence="7 18">Pyruvate kinase</fullName>
        <ecNumber evidence="6 18">2.7.1.40</ecNumber>
    </recommendedName>
</protein>
<dbReference type="NCBIfam" id="NF004978">
    <property type="entry name" value="PRK06354.1"/>
    <property type="match status" value="1"/>
</dbReference>
<dbReference type="InParanoid" id="Q9S2I9"/>
<evidence type="ECO:0000256" key="16">
    <source>
        <dbReference type="ARBA" id="ARBA00023317"/>
    </source>
</evidence>
<feature type="domain" description="Pyruvate kinase C-terminal" evidence="21">
    <location>
        <begin position="357"/>
        <end position="469"/>
    </location>
</feature>
<dbReference type="UniPathway" id="UPA00109">
    <property type="reaction ID" value="UER00188"/>
</dbReference>
<keyword evidence="8 19" id="KW-0808">Transferase</keyword>
<dbReference type="AlphaFoldDB" id="Q9S2I9"/>
<dbReference type="GO" id="GO:0030955">
    <property type="term" value="F:potassium ion binding"/>
    <property type="evidence" value="ECO:0007669"/>
    <property type="project" value="UniProtKB-UniRule"/>
</dbReference>
<evidence type="ECO:0000256" key="3">
    <source>
        <dbReference type="ARBA" id="ARBA00004997"/>
    </source>
</evidence>
<dbReference type="GO" id="GO:0016301">
    <property type="term" value="F:kinase activity"/>
    <property type="evidence" value="ECO:0007669"/>
    <property type="project" value="UniProtKB-KW"/>
</dbReference>
<keyword evidence="11 19" id="KW-0418">Kinase</keyword>
<keyword evidence="15 19" id="KW-0324">Glycolysis</keyword>
<dbReference type="PRINTS" id="PR01050">
    <property type="entry name" value="PYRUVTKNASE"/>
</dbReference>
<reference evidence="22 23" key="2">
    <citation type="journal article" date="2002" name="Nature">
        <title>Complete genome sequence of the model actinomycete Streptomyces coelicolor A3(2).</title>
        <authorList>
            <person name="Bentley S.D."/>
            <person name="Chater K.F."/>
            <person name="Cerdeno-Tarraga A.M."/>
            <person name="Challis G.L."/>
            <person name="Thomson N.R."/>
            <person name="James K.D."/>
            <person name="Harris D.E."/>
            <person name="Quail M.A."/>
            <person name="Kieser H."/>
            <person name="Harper D."/>
            <person name="Bateman A."/>
            <person name="Brown S."/>
            <person name="Chandra G."/>
            <person name="Chen C.W."/>
            <person name="Collins M."/>
            <person name="Cronin A."/>
            <person name="Fraser A."/>
            <person name="Goble A."/>
            <person name="Hidalgo J."/>
            <person name="Hornsby T."/>
            <person name="Howarth S."/>
            <person name="Huang C.H."/>
            <person name="Kieser T."/>
            <person name="Larke L."/>
            <person name="Murphy L."/>
            <person name="Oliver K."/>
            <person name="O'Neil S."/>
            <person name="Rabbinowitsch E."/>
            <person name="Rajandream M.A."/>
            <person name="Rutherford K."/>
            <person name="Rutter S."/>
            <person name="Seeger K."/>
            <person name="Saunders D."/>
            <person name="Sharp S."/>
            <person name="Squares R."/>
            <person name="Squares S."/>
            <person name="Taylor K."/>
            <person name="Warren T."/>
            <person name="Wietzorrek A."/>
            <person name="Woodward J."/>
            <person name="Barrell B.G."/>
            <person name="Parkhill J."/>
            <person name="Hopwood D.A."/>
        </authorList>
    </citation>
    <scope>NUCLEOTIDE SEQUENCE [LARGE SCALE GENOMIC DNA]</scope>
    <source>
        <strain evidence="23">ATCC BAA-471 / A3(2) / M145</strain>
    </source>
</reference>
<evidence type="ECO:0000256" key="15">
    <source>
        <dbReference type="ARBA" id="ARBA00023152"/>
    </source>
</evidence>
<evidence type="ECO:0000256" key="13">
    <source>
        <dbReference type="ARBA" id="ARBA00022842"/>
    </source>
</evidence>
<dbReference type="PhylomeDB" id="Q9S2I9"/>
<dbReference type="GO" id="GO:0005524">
    <property type="term" value="F:ATP binding"/>
    <property type="evidence" value="ECO:0007669"/>
    <property type="project" value="UniProtKB-KW"/>
</dbReference>
<dbReference type="NCBIfam" id="NF004886">
    <property type="entry name" value="PRK06247.1"/>
    <property type="match status" value="1"/>
</dbReference>
<dbReference type="InterPro" id="IPR015793">
    <property type="entry name" value="Pyrv_Knase_brl"/>
</dbReference>
<dbReference type="GO" id="GO:0005829">
    <property type="term" value="C:cytosol"/>
    <property type="evidence" value="ECO:0000318"/>
    <property type="project" value="GO_Central"/>
</dbReference>